<proteinExistence type="predicted"/>
<dbReference type="AlphaFoldDB" id="A0A2P7R8D3"/>
<evidence type="ECO:0000313" key="5">
    <source>
        <dbReference type="EMBL" id="PSJ46488.1"/>
    </source>
</evidence>
<evidence type="ECO:0000256" key="1">
    <source>
        <dbReference type="ARBA" id="ARBA00023015"/>
    </source>
</evidence>
<gene>
    <name evidence="5" type="ORF">C7H85_07595</name>
</gene>
<feature type="domain" description="HTH araC/xylS-type" evidence="4">
    <location>
        <begin position="191"/>
        <end position="288"/>
    </location>
</feature>
<dbReference type="GO" id="GO:0003700">
    <property type="term" value="F:DNA-binding transcription factor activity"/>
    <property type="evidence" value="ECO:0007669"/>
    <property type="project" value="InterPro"/>
</dbReference>
<dbReference type="RefSeq" id="WP_106729103.1">
    <property type="nucleotide sequence ID" value="NZ_PXYG01000002.1"/>
</dbReference>
<keyword evidence="2" id="KW-0238">DNA-binding</keyword>
<dbReference type="Proteomes" id="UP000240243">
    <property type="component" value="Unassembled WGS sequence"/>
</dbReference>
<dbReference type="Gene3D" id="1.10.10.60">
    <property type="entry name" value="Homeodomain-like"/>
    <property type="match status" value="2"/>
</dbReference>
<dbReference type="PROSITE" id="PS01124">
    <property type="entry name" value="HTH_ARAC_FAMILY_2"/>
    <property type="match status" value="1"/>
</dbReference>
<evidence type="ECO:0000313" key="6">
    <source>
        <dbReference type="Proteomes" id="UP000240243"/>
    </source>
</evidence>
<dbReference type="PANTHER" id="PTHR46796">
    <property type="entry name" value="HTH-TYPE TRANSCRIPTIONAL ACTIVATOR RHAS-RELATED"/>
    <property type="match status" value="1"/>
</dbReference>
<evidence type="ECO:0000256" key="2">
    <source>
        <dbReference type="ARBA" id="ARBA00023125"/>
    </source>
</evidence>
<reference evidence="5 6" key="1">
    <citation type="submission" date="2018-03" db="EMBL/GenBank/DDBJ databases">
        <title>The draft genome of Zobellella sp. 59N8.</title>
        <authorList>
            <person name="Liu L."/>
            <person name="Li L."/>
            <person name="Zhang X."/>
            <person name="Liang L."/>
            <person name="Wang T."/>
        </authorList>
    </citation>
    <scope>NUCLEOTIDE SEQUENCE [LARGE SCALE GENOMIC DNA]</scope>
    <source>
        <strain evidence="5 6">59N8</strain>
    </source>
</reference>
<keyword evidence="3" id="KW-0804">Transcription</keyword>
<dbReference type="PROSITE" id="PS00041">
    <property type="entry name" value="HTH_ARAC_FAMILY_1"/>
    <property type="match status" value="1"/>
</dbReference>
<dbReference type="GO" id="GO:0043565">
    <property type="term" value="F:sequence-specific DNA binding"/>
    <property type="evidence" value="ECO:0007669"/>
    <property type="project" value="InterPro"/>
</dbReference>
<dbReference type="InterPro" id="IPR009057">
    <property type="entry name" value="Homeodomain-like_sf"/>
</dbReference>
<dbReference type="InterPro" id="IPR018062">
    <property type="entry name" value="HTH_AraC-typ_CS"/>
</dbReference>
<evidence type="ECO:0000259" key="4">
    <source>
        <dbReference type="PROSITE" id="PS01124"/>
    </source>
</evidence>
<dbReference type="SUPFAM" id="SSF46689">
    <property type="entry name" value="Homeodomain-like"/>
    <property type="match status" value="2"/>
</dbReference>
<protein>
    <submittedName>
        <fullName evidence="5">AraC family transcriptional regulator</fullName>
    </submittedName>
</protein>
<name>A0A2P7R8D3_9GAMM</name>
<dbReference type="OrthoDB" id="5622169at2"/>
<evidence type="ECO:0000256" key="3">
    <source>
        <dbReference type="ARBA" id="ARBA00023163"/>
    </source>
</evidence>
<dbReference type="Pfam" id="PF12833">
    <property type="entry name" value="HTH_18"/>
    <property type="match status" value="1"/>
</dbReference>
<keyword evidence="6" id="KW-1185">Reference proteome</keyword>
<dbReference type="InterPro" id="IPR050204">
    <property type="entry name" value="AraC_XylS_family_regulators"/>
</dbReference>
<dbReference type="EMBL" id="PXYG01000002">
    <property type="protein sequence ID" value="PSJ46488.1"/>
    <property type="molecule type" value="Genomic_DNA"/>
</dbReference>
<accession>A0A2P7R8D3</accession>
<organism evidence="5 6">
    <name type="scientific">Zobellella endophytica</name>
    <dbReference type="NCBI Taxonomy" id="2116700"/>
    <lineage>
        <taxon>Bacteria</taxon>
        <taxon>Pseudomonadati</taxon>
        <taxon>Pseudomonadota</taxon>
        <taxon>Gammaproteobacteria</taxon>
        <taxon>Aeromonadales</taxon>
        <taxon>Aeromonadaceae</taxon>
        <taxon>Zobellella</taxon>
    </lineage>
</organism>
<sequence>MSAHYDVFDRLSRHKAVNRNAATLGDDIALARWYNDQDYIDLDKASHHTLSLYVADGYESYRKTGDGWRNGGGPDRFCLMPAEHESTWDIRGPLEFVHLYFTDRHLRELAERVWDKSPAGLLLDERTFAADDRIAGLYRQFLLDLDWHDNGDRLALGSAVTLLLSHLLRHYTQYRWAPPRVVGGLAPYQLRRVLDYIEAHLEQSLPLRDLAAQVNLSEFHFARMFRQSQGMTPHQYVLSRRLERAQSLLRTTALPLSEIALRCGFSSASHLAHRFRLGTGRAPSSLRG</sequence>
<comment type="caution">
    <text evidence="5">The sequence shown here is derived from an EMBL/GenBank/DDBJ whole genome shotgun (WGS) entry which is preliminary data.</text>
</comment>
<dbReference type="InterPro" id="IPR018060">
    <property type="entry name" value="HTH_AraC"/>
</dbReference>
<dbReference type="SMART" id="SM00342">
    <property type="entry name" value="HTH_ARAC"/>
    <property type="match status" value="1"/>
</dbReference>
<dbReference type="PANTHER" id="PTHR46796:SF6">
    <property type="entry name" value="ARAC SUBFAMILY"/>
    <property type="match status" value="1"/>
</dbReference>
<keyword evidence="1" id="KW-0805">Transcription regulation</keyword>